<organism evidence="1 2">
    <name type="scientific">Reticulomyxa filosa</name>
    <dbReference type="NCBI Taxonomy" id="46433"/>
    <lineage>
        <taxon>Eukaryota</taxon>
        <taxon>Sar</taxon>
        <taxon>Rhizaria</taxon>
        <taxon>Retaria</taxon>
        <taxon>Foraminifera</taxon>
        <taxon>Monothalamids</taxon>
        <taxon>Reticulomyxidae</taxon>
        <taxon>Reticulomyxa</taxon>
    </lineage>
</organism>
<keyword evidence="2" id="KW-1185">Reference proteome</keyword>
<protein>
    <submittedName>
        <fullName evidence="1">Uncharacterized protein</fullName>
    </submittedName>
</protein>
<evidence type="ECO:0000313" key="2">
    <source>
        <dbReference type="Proteomes" id="UP000023152"/>
    </source>
</evidence>
<gene>
    <name evidence="1" type="ORF">RFI_33630</name>
</gene>
<proteinExistence type="predicted"/>
<comment type="caution">
    <text evidence="1">The sequence shown here is derived from an EMBL/GenBank/DDBJ whole genome shotgun (WGS) entry which is preliminary data.</text>
</comment>
<reference evidence="1 2" key="1">
    <citation type="journal article" date="2013" name="Curr. Biol.">
        <title>The Genome of the Foraminiferan Reticulomyxa filosa.</title>
        <authorList>
            <person name="Glockner G."/>
            <person name="Hulsmann N."/>
            <person name="Schleicher M."/>
            <person name="Noegel A.A."/>
            <person name="Eichinger L."/>
            <person name="Gallinger C."/>
            <person name="Pawlowski J."/>
            <person name="Sierra R."/>
            <person name="Euteneuer U."/>
            <person name="Pillet L."/>
            <person name="Moustafa A."/>
            <person name="Platzer M."/>
            <person name="Groth M."/>
            <person name="Szafranski K."/>
            <person name="Schliwa M."/>
        </authorList>
    </citation>
    <scope>NUCLEOTIDE SEQUENCE [LARGE SCALE GENOMIC DNA]</scope>
</reference>
<name>X6LRL1_RETFI</name>
<dbReference type="EMBL" id="ASPP01032120">
    <property type="protein sequence ID" value="ETO03772.1"/>
    <property type="molecule type" value="Genomic_DNA"/>
</dbReference>
<feature type="non-terminal residue" evidence="1">
    <location>
        <position position="1"/>
    </location>
</feature>
<sequence length="140" mass="16828">KKGVDMEWCKKKKKKNFVHIGVGSYVQHLFSSPSLLTKPWFYELLVTSETKFFMPLKDFLQKKAQERLDNWKEFVEPKTMQLRSLRDLNESELYTFHTVHVVRRPSEQTRSLQHWALAFEGNNWLLRLEFSPENAIQWIL</sequence>
<feature type="non-terminal residue" evidence="1">
    <location>
        <position position="140"/>
    </location>
</feature>
<dbReference type="AlphaFoldDB" id="X6LRL1"/>
<evidence type="ECO:0000313" key="1">
    <source>
        <dbReference type="EMBL" id="ETO03772.1"/>
    </source>
</evidence>
<accession>X6LRL1</accession>
<dbReference type="Proteomes" id="UP000023152">
    <property type="component" value="Unassembled WGS sequence"/>
</dbReference>